<dbReference type="RefSeq" id="WP_007018084.1">
    <property type="nucleotide sequence ID" value="NZ_CH724115.1"/>
</dbReference>
<organism evidence="1 2">
    <name type="scientific">Bermanella marisrubri</name>
    <dbReference type="NCBI Taxonomy" id="207949"/>
    <lineage>
        <taxon>Bacteria</taxon>
        <taxon>Pseudomonadati</taxon>
        <taxon>Pseudomonadota</taxon>
        <taxon>Gammaproteobacteria</taxon>
        <taxon>Oceanospirillales</taxon>
        <taxon>Oceanospirillaceae</taxon>
        <taxon>Bermanella</taxon>
    </lineage>
</organism>
<keyword evidence="2" id="KW-1185">Reference proteome</keyword>
<comment type="caution">
    <text evidence="1">The sequence shown here is derived from an EMBL/GenBank/DDBJ whole genome shotgun (WGS) entry which is preliminary data.</text>
</comment>
<dbReference type="InterPro" id="IPR025293">
    <property type="entry name" value="YfiR/HmsC-like"/>
</dbReference>
<evidence type="ECO:0000313" key="2">
    <source>
        <dbReference type="Proteomes" id="UP000004263"/>
    </source>
</evidence>
<protein>
    <submittedName>
        <fullName evidence="1">Putative transmembrane protein</fullName>
    </submittedName>
</protein>
<dbReference type="OrthoDB" id="277577at2"/>
<dbReference type="HOGENOM" id="CLU_093136_1_0_6"/>
<gene>
    <name evidence="1" type="ORF">RED65_14992</name>
</gene>
<keyword evidence="1" id="KW-0472">Membrane</keyword>
<proteinExistence type="predicted"/>
<accession>Q1N452</accession>
<dbReference type="AlphaFoldDB" id="Q1N452"/>
<sequence>MAKGWRAATNIPIGALVLMLVLASASYGDLKEDQVKAAYLYQISKFVFWPPSLDETQTFTVCQLGPDSYSGNLSKLNGRSVADKPIKVIQISSLDQVTNCQLLILSEPERVSAKELEGKLKQTPILTVVDGQQNHQKGMVVFVIEDQRVRLHINLNLAKQARLTFAANLLEVATHIYRGSEG</sequence>
<dbReference type="STRING" id="207949.RED65_14992"/>
<dbReference type="Proteomes" id="UP000004263">
    <property type="component" value="Unassembled WGS sequence"/>
</dbReference>
<dbReference type="EMBL" id="AAQH01000003">
    <property type="protein sequence ID" value="EAT13013.1"/>
    <property type="molecule type" value="Genomic_DNA"/>
</dbReference>
<keyword evidence="1" id="KW-0812">Transmembrane</keyword>
<evidence type="ECO:0000313" key="1">
    <source>
        <dbReference type="EMBL" id="EAT13013.1"/>
    </source>
</evidence>
<reference evidence="1 2" key="1">
    <citation type="submission" date="2006-03" db="EMBL/GenBank/DDBJ databases">
        <authorList>
            <person name="Pinhassi J."/>
            <person name="Pedros-Alio C."/>
            <person name="Ferriera S."/>
            <person name="Johnson J."/>
            <person name="Kravitz S."/>
            <person name="Halpern A."/>
            <person name="Remington K."/>
            <person name="Beeson K."/>
            <person name="Tran B."/>
            <person name="Rogers Y.-H."/>
            <person name="Friedman R."/>
            <person name="Venter J.C."/>
        </authorList>
    </citation>
    <scope>NUCLEOTIDE SEQUENCE [LARGE SCALE GENOMIC DNA]</scope>
    <source>
        <strain evidence="1 2">RED65</strain>
    </source>
</reference>
<dbReference type="Pfam" id="PF13689">
    <property type="entry name" value="DUF4154"/>
    <property type="match status" value="1"/>
</dbReference>
<name>Q1N452_9GAMM</name>